<proteinExistence type="predicted"/>
<organism evidence="2 3">
    <name type="scientific">Corynebacterium rouxii</name>
    <dbReference type="NCBI Taxonomy" id="2719119"/>
    <lineage>
        <taxon>Bacteria</taxon>
        <taxon>Bacillati</taxon>
        <taxon>Actinomycetota</taxon>
        <taxon>Actinomycetes</taxon>
        <taxon>Mycobacteriales</taxon>
        <taxon>Corynebacteriaceae</taxon>
        <taxon>Corynebacterium</taxon>
    </lineage>
</organism>
<gene>
    <name evidence="2" type="ORF">FRC0190_01934</name>
</gene>
<evidence type="ECO:0000313" key="3">
    <source>
        <dbReference type="Proteomes" id="UP000423525"/>
    </source>
</evidence>
<name>A0A6I8MI36_9CORY</name>
<evidence type="ECO:0000313" key="2">
    <source>
        <dbReference type="EMBL" id="VZH86001.1"/>
    </source>
</evidence>
<accession>A0A6I8MI36</accession>
<dbReference type="Proteomes" id="UP000423525">
    <property type="component" value="Chromosome"/>
</dbReference>
<dbReference type="KEGG" id="crf:FRC0190_01934"/>
<dbReference type="EMBL" id="LR738855">
    <property type="protein sequence ID" value="VZH86001.1"/>
    <property type="molecule type" value="Genomic_DNA"/>
</dbReference>
<dbReference type="AlphaFoldDB" id="A0A6I8MI36"/>
<reference evidence="2 3" key="1">
    <citation type="submission" date="2019-11" db="EMBL/GenBank/DDBJ databases">
        <authorList>
            <person name="Brisse S."/>
        </authorList>
    </citation>
    <scope>NUCLEOTIDE SEQUENCE [LARGE SCALE GENOMIC DNA]</scope>
    <source>
        <strain evidence="2">FRC0190</strain>
    </source>
</reference>
<protein>
    <recommendedName>
        <fullName evidence="4">Secreted protein</fullName>
    </recommendedName>
</protein>
<feature type="signal peptide" evidence="1">
    <location>
        <begin position="1"/>
        <end position="31"/>
    </location>
</feature>
<sequence>MHVSRVRRTVIIFLSLVLAIVSSFAISSANAFTDSDMGEVHSKNDPTYFSQTAVPLPENLKESFTSRMENDYPGITGFAAREFMLSEPIDGTGIRVASFLVEGGEYGEGSYAGAVITPEGTISSTMLAQATWNSDRSDLHIDMFSDGEKTQAKDFKVDDLMVPQSNKLLTCLQAAGVTTYAAISIIATCGGLCAVTVGAGCVACAVGFSAMGGTAVGMCFGA</sequence>
<evidence type="ECO:0000256" key="1">
    <source>
        <dbReference type="SAM" id="SignalP"/>
    </source>
</evidence>
<keyword evidence="1" id="KW-0732">Signal</keyword>
<feature type="chain" id="PRO_5026164337" description="Secreted protein" evidence="1">
    <location>
        <begin position="32"/>
        <end position="222"/>
    </location>
</feature>
<evidence type="ECO:0008006" key="4">
    <source>
        <dbReference type="Google" id="ProtNLM"/>
    </source>
</evidence>